<evidence type="ECO:0000313" key="8">
    <source>
        <dbReference type="Proteomes" id="UP000242715"/>
    </source>
</evidence>
<feature type="region of interest" description="Disordered" evidence="2">
    <location>
        <begin position="1"/>
        <end position="35"/>
    </location>
</feature>
<feature type="domain" description="Retrovirus-related Pol polyprotein from transposon TNT 1-94-like beta-barrel" evidence="6">
    <location>
        <begin position="378"/>
        <end position="444"/>
    </location>
</feature>
<dbReference type="OrthoDB" id="1750137at2759"/>
<evidence type="ECO:0000256" key="2">
    <source>
        <dbReference type="SAM" id="MobiDB-lite"/>
    </source>
</evidence>
<proteinExistence type="predicted"/>
<gene>
    <name evidence="7" type="ORF">TSUD_57870</name>
</gene>
<feature type="compositionally biased region" description="Polar residues" evidence="2">
    <location>
        <begin position="1"/>
        <end position="24"/>
    </location>
</feature>
<evidence type="ECO:0000256" key="1">
    <source>
        <dbReference type="ARBA" id="ARBA00022750"/>
    </source>
</evidence>
<keyword evidence="1" id="KW-0645">Protease</keyword>
<reference evidence="8" key="1">
    <citation type="journal article" date="2017" name="Front. Plant Sci.">
        <title>Climate Clever Clovers: New Paradigm to Reduce the Environmental Footprint of Ruminants by Breeding Low Methanogenic Forages Utilizing Haplotype Variation.</title>
        <authorList>
            <person name="Kaur P."/>
            <person name="Appels R."/>
            <person name="Bayer P.E."/>
            <person name="Keeble-Gagnere G."/>
            <person name="Wang J."/>
            <person name="Hirakawa H."/>
            <person name="Shirasawa K."/>
            <person name="Vercoe P."/>
            <person name="Stefanova K."/>
            <person name="Durmic Z."/>
            <person name="Nichols P."/>
            <person name="Revell C."/>
            <person name="Isobe S.N."/>
            <person name="Edwards D."/>
            <person name="Erskine W."/>
        </authorList>
    </citation>
    <scope>NUCLEOTIDE SEQUENCE [LARGE SCALE GENOMIC DNA]</scope>
    <source>
        <strain evidence="8">cv. Daliak</strain>
    </source>
</reference>
<dbReference type="InterPro" id="IPR025724">
    <property type="entry name" value="GAG-pre-integrase_dom"/>
</dbReference>
<feature type="domain" description="Retrotransposon Copia-like N-terminal" evidence="5">
    <location>
        <begin position="38"/>
        <end position="84"/>
    </location>
</feature>
<dbReference type="InterPro" id="IPR054722">
    <property type="entry name" value="PolX-like_BBD"/>
</dbReference>
<dbReference type="Pfam" id="PF22936">
    <property type="entry name" value="Pol_BBD"/>
    <property type="match status" value="1"/>
</dbReference>
<dbReference type="Pfam" id="PF14244">
    <property type="entry name" value="Retrotran_gag_3"/>
    <property type="match status" value="1"/>
</dbReference>
<evidence type="ECO:0000259" key="5">
    <source>
        <dbReference type="Pfam" id="PF14244"/>
    </source>
</evidence>
<organism evidence="7 8">
    <name type="scientific">Trifolium subterraneum</name>
    <name type="common">Subterranean clover</name>
    <dbReference type="NCBI Taxonomy" id="3900"/>
    <lineage>
        <taxon>Eukaryota</taxon>
        <taxon>Viridiplantae</taxon>
        <taxon>Streptophyta</taxon>
        <taxon>Embryophyta</taxon>
        <taxon>Tracheophyta</taxon>
        <taxon>Spermatophyta</taxon>
        <taxon>Magnoliopsida</taxon>
        <taxon>eudicotyledons</taxon>
        <taxon>Gunneridae</taxon>
        <taxon>Pentapetalae</taxon>
        <taxon>rosids</taxon>
        <taxon>fabids</taxon>
        <taxon>Fabales</taxon>
        <taxon>Fabaceae</taxon>
        <taxon>Papilionoideae</taxon>
        <taxon>50 kb inversion clade</taxon>
        <taxon>NPAAA clade</taxon>
        <taxon>Hologalegina</taxon>
        <taxon>IRL clade</taxon>
        <taxon>Trifolieae</taxon>
        <taxon>Trifolium</taxon>
    </lineage>
</organism>
<keyword evidence="8" id="KW-1185">Reference proteome</keyword>
<dbReference type="GO" id="GO:0004190">
    <property type="term" value="F:aspartic-type endopeptidase activity"/>
    <property type="evidence" value="ECO:0007669"/>
    <property type="project" value="UniProtKB-KW"/>
</dbReference>
<dbReference type="PANTHER" id="PTHR11439:SF470">
    <property type="entry name" value="CYSTEINE-RICH RLK (RECEPTOR-LIKE PROTEIN KINASE) 8"/>
    <property type="match status" value="1"/>
</dbReference>
<dbReference type="InterPro" id="IPR043502">
    <property type="entry name" value="DNA/RNA_pol_sf"/>
</dbReference>
<sequence>MADNTNDMVENSDQSKKNNTSQVTKGMETSLPDPLVLHHSDTPAITLVNKPLNGSNYGEWSRSMRLSLSAKNKLGLIDGTVKAPSADDPRLPLRQRCNDLVLTWILHSIEPDIARSVIFSDTAAAVWSDLHDKFSQGDDSRIYQIWQEISECRQGSLSISDYYTKLKSLWDELGSYQEPIKCSCDMLKKLAVREEKEKVMQFLMGLNESYSQVRGSILMMSPLPDTRKVHGLILQQERQMEVATRREIPMASHAMQIARTPTHQTENSFSNRKDLRCTYCEQDGHVVNRCYYLIGFPVGHKWHGKNVKPRNKKASIHNVEVKRQPANDSPTFTTEEYRQIMAMLRNKNGNDQPLANASGKFTSNCNSIGYDGHSTLYWIVDSGATDHVSYLSPTHNKNKAPHDFVGLPNGEKAVVENIGSIQLSSELSLDGVLHVPKFRVNLISDVDTRRTIGLGKLFNGLYYLTPTQNPHLVHHITRTSDLWHQRLGHPSAAPLQSLSQCHGDSLLSTSSTRYPLQRYVSYSGLSDTYRHFVNNISLLVEPTTYEQACHDPNWVAAMNSEIQALEENKTWSMVPLPVGQRPIGCKWVFKIKYNADGTIERHKARLVAKAIAAVRHWPLHQMDVQNAFLHGDLVEEVYMLPPPGYCRQGENVVCRLHKSLYGLKQASRSWFQRFSCAIQEIGFQQSKADYLLFTQVRGDSITVVLLYVDDMVITGNNEIAINDLKKFLNSCFKIKDLGALKYFLGIEVARSKAGITICQRKYTLDILEEAGILGAKPAMVPMEPDLVLMENGSEALKNPTRYRRLIGKLIYLTISRPEITYSVNTLSQFMQEPKVHHMKAAHRLLQYLKAAPGQGLLFPSDSSLNLVRYCDADWARCPTTRRSVTGYCIFLGKSLISWKSKKQATISRSSAEAEYRSMAAATCELSWLRYLLKDLHVPHPEAAKLFCDNQAALHIAANPVYHERTKHIELDCHIVRERIKRGEIKTAYVQSGNQIADILTKPLRSPVFHTHLSKLSVIDIHTPT</sequence>
<feature type="domain" description="GAG-pre-integrase" evidence="4">
    <location>
        <begin position="460"/>
        <end position="504"/>
    </location>
</feature>
<keyword evidence="1" id="KW-0378">Hydrolase</keyword>
<dbReference type="PANTHER" id="PTHR11439">
    <property type="entry name" value="GAG-POL-RELATED RETROTRANSPOSON"/>
    <property type="match status" value="1"/>
</dbReference>
<dbReference type="InterPro" id="IPR013103">
    <property type="entry name" value="RVT_2"/>
</dbReference>
<evidence type="ECO:0008006" key="9">
    <source>
        <dbReference type="Google" id="ProtNLM"/>
    </source>
</evidence>
<protein>
    <recommendedName>
        <fullName evidence="9">Reverse transcriptase Ty1/copia-type domain-containing protein</fullName>
    </recommendedName>
</protein>
<accession>A0A2Z6MCE5</accession>
<dbReference type="Pfam" id="PF07727">
    <property type="entry name" value="RVT_2"/>
    <property type="match status" value="1"/>
</dbReference>
<dbReference type="Proteomes" id="UP000242715">
    <property type="component" value="Unassembled WGS sequence"/>
</dbReference>
<evidence type="ECO:0000259" key="4">
    <source>
        <dbReference type="Pfam" id="PF13976"/>
    </source>
</evidence>
<evidence type="ECO:0000313" key="7">
    <source>
        <dbReference type="EMBL" id="GAU30376.1"/>
    </source>
</evidence>
<dbReference type="AlphaFoldDB" id="A0A2Z6MCE5"/>
<evidence type="ECO:0000259" key="6">
    <source>
        <dbReference type="Pfam" id="PF22936"/>
    </source>
</evidence>
<keyword evidence="1" id="KW-0064">Aspartyl protease</keyword>
<dbReference type="CDD" id="cd09272">
    <property type="entry name" value="RNase_HI_RT_Ty1"/>
    <property type="match status" value="1"/>
</dbReference>
<dbReference type="InterPro" id="IPR029472">
    <property type="entry name" value="Copia-like_N"/>
</dbReference>
<name>A0A2Z6MCE5_TRISU</name>
<dbReference type="EMBL" id="DF973424">
    <property type="protein sequence ID" value="GAU30376.1"/>
    <property type="molecule type" value="Genomic_DNA"/>
</dbReference>
<dbReference type="SUPFAM" id="SSF56672">
    <property type="entry name" value="DNA/RNA polymerases"/>
    <property type="match status" value="1"/>
</dbReference>
<feature type="domain" description="Reverse transcriptase Ty1/copia-type" evidence="3">
    <location>
        <begin position="610"/>
        <end position="783"/>
    </location>
</feature>
<evidence type="ECO:0000259" key="3">
    <source>
        <dbReference type="Pfam" id="PF07727"/>
    </source>
</evidence>
<dbReference type="Pfam" id="PF13976">
    <property type="entry name" value="gag_pre-integrs"/>
    <property type="match status" value="1"/>
</dbReference>